<gene>
    <name evidence="1" type="ORF">Nepgr_017205</name>
</gene>
<organism evidence="1 2">
    <name type="scientific">Nepenthes gracilis</name>
    <name type="common">Slender pitcher plant</name>
    <dbReference type="NCBI Taxonomy" id="150966"/>
    <lineage>
        <taxon>Eukaryota</taxon>
        <taxon>Viridiplantae</taxon>
        <taxon>Streptophyta</taxon>
        <taxon>Embryophyta</taxon>
        <taxon>Tracheophyta</taxon>
        <taxon>Spermatophyta</taxon>
        <taxon>Magnoliopsida</taxon>
        <taxon>eudicotyledons</taxon>
        <taxon>Gunneridae</taxon>
        <taxon>Pentapetalae</taxon>
        <taxon>Caryophyllales</taxon>
        <taxon>Nepenthaceae</taxon>
        <taxon>Nepenthes</taxon>
    </lineage>
</organism>
<proteinExistence type="predicted"/>
<name>A0AAD3SR31_NEPGR</name>
<dbReference type="AlphaFoldDB" id="A0AAD3SR31"/>
<keyword evidence="2" id="KW-1185">Reference proteome</keyword>
<dbReference type="EMBL" id="BSYO01000015">
    <property type="protein sequence ID" value="GMH15364.1"/>
    <property type="molecule type" value="Genomic_DNA"/>
</dbReference>
<comment type="caution">
    <text evidence="1">The sequence shown here is derived from an EMBL/GenBank/DDBJ whole genome shotgun (WGS) entry which is preliminary data.</text>
</comment>
<accession>A0AAD3SR31</accession>
<evidence type="ECO:0000313" key="1">
    <source>
        <dbReference type="EMBL" id="GMH15364.1"/>
    </source>
</evidence>
<reference evidence="1" key="1">
    <citation type="submission" date="2023-05" db="EMBL/GenBank/DDBJ databases">
        <title>Nepenthes gracilis genome sequencing.</title>
        <authorList>
            <person name="Fukushima K."/>
        </authorList>
    </citation>
    <scope>NUCLEOTIDE SEQUENCE</scope>
    <source>
        <strain evidence="1">SING2019-196</strain>
    </source>
</reference>
<dbReference type="Proteomes" id="UP001279734">
    <property type="component" value="Unassembled WGS sequence"/>
</dbReference>
<sequence>MILYLLILFSPLSTIILLSRHVINVKLCELHGERTSAGNEKPSREKEKPTKIEEEACIHLDCSVSFHADRRKHYSMELLVLCASQSAIHYGMDLRIVTMETKATGVVGEGIGGSHLPSDRYAAQASPDETEQILVLRFNGGFQNAAVKDISEMLDFDVIKSRPQGRCCRH</sequence>
<evidence type="ECO:0000313" key="2">
    <source>
        <dbReference type="Proteomes" id="UP001279734"/>
    </source>
</evidence>
<protein>
    <submittedName>
        <fullName evidence="1">Uncharacterized protein</fullName>
    </submittedName>
</protein>